<evidence type="ECO:0000256" key="1">
    <source>
        <dbReference type="SAM" id="MobiDB-lite"/>
    </source>
</evidence>
<evidence type="ECO:0000256" key="2">
    <source>
        <dbReference type="SAM" id="SignalP"/>
    </source>
</evidence>
<sequence length="174" mass="17131">MTTRLAHRALAAGLVSLAAVTGCGVRPSDAISAGEPPSGPVAPSPTITLYLVKNGRLNAVTRPAGRRPLFPADTLALLAAGPTPGEQAQGLTSDVPPEAAPFSVKAEPAGHLAVNPSTPAADLSTLAVEQIVCTAAAAPGSPAQVTVVGAGQDFSPRSCPGGGAPSAPRQGETY</sequence>
<accession>A0A2W2DJ59</accession>
<reference evidence="3 4" key="1">
    <citation type="submission" date="2018-01" db="EMBL/GenBank/DDBJ databases">
        <title>Draft genome sequence of Nonomuraea sp. KC333.</title>
        <authorList>
            <person name="Sahin N."/>
            <person name="Saygin H."/>
            <person name="Ay H."/>
        </authorList>
    </citation>
    <scope>NUCLEOTIDE SEQUENCE [LARGE SCALE GENOMIC DNA]</scope>
    <source>
        <strain evidence="3 4">KC333</strain>
    </source>
</reference>
<evidence type="ECO:0008006" key="5">
    <source>
        <dbReference type="Google" id="ProtNLM"/>
    </source>
</evidence>
<feature type="region of interest" description="Disordered" evidence="1">
    <location>
        <begin position="152"/>
        <end position="174"/>
    </location>
</feature>
<gene>
    <name evidence="3" type="ORF">C1J01_45165</name>
</gene>
<dbReference type="PROSITE" id="PS51257">
    <property type="entry name" value="PROKAR_LIPOPROTEIN"/>
    <property type="match status" value="1"/>
</dbReference>
<dbReference type="OrthoDB" id="3626511at2"/>
<evidence type="ECO:0000313" key="3">
    <source>
        <dbReference type="EMBL" id="PZG04019.1"/>
    </source>
</evidence>
<feature type="signal peptide" evidence="2">
    <location>
        <begin position="1"/>
        <end position="18"/>
    </location>
</feature>
<dbReference type="Proteomes" id="UP000249304">
    <property type="component" value="Unassembled WGS sequence"/>
</dbReference>
<organism evidence="3 4">
    <name type="scientific">Nonomuraea aridisoli</name>
    <dbReference type="NCBI Taxonomy" id="2070368"/>
    <lineage>
        <taxon>Bacteria</taxon>
        <taxon>Bacillati</taxon>
        <taxon>Actinomycetota</taxon>
        <taxon>Actinomycetes</taxon>
        <taxon>Streptosporangiales</taxon>
        <taxon>Streptosporangiaceae</taxon>
        <taxon>Nonomuraea</taxon>
    </lineage>
</organism>
<dbReference type="RefSeq" id="WP_111185174.1">
    <property type="nucleotide sequence ID" value="NZ_POUD01000400.1"/>
</dbReference>
<proteinExistence type="predicted"/>
<protein>
    <recommendedName>
        <fullName evidence="5">GerMN domain-containing protein</fullName>
    </recommendedName>
</protein>
<evidence type="ECO:0000313" key="4">
    <source>
        <dbReference type="Proteomes" id="UP000249304"/>
    </source>
</evidence>
<dbReference type="EMBL" id="POUD01000400">
    <property type="protein sequence ID" value="PZG04019.1"/>
    <property type="molecule type" value="Genomic_DNA"/>
</dbReference>
<name>A0A2W2DJ59_9ACTN</name>
<feature type="chain" id="PRO_5038859728" description="GerMN domain-containing protein" evidence="2">
    <location>
        <begin position="19"/>
        <end position="174"/>
    </location>
</feature>
<keyword evidence="4" id="KW-1185">Reference proteome</keyword>
<comment type="caution">
    <text evidence="3">The sequence shown here is derived from an EMBL/GenBank/DDBJ whole genome shotgun (WGS) entry which is preliminary data.</text>
</comment>
<dbReference type="AlphaFoldDB" id="A0A2W2DJ59"/>
<keyword evidence="2" id="KW-0732">Signal</keyword>